<sequence>MQKKIRKYVGGWVVLSSLLLAGGDVAPVPVVPVENGTSCLYIGGGVGARSLYADKLDWGFDTILGQDKVADLFAVAGCRFHKYLAIEGRIGKSFFERDYSDSWYASIFLKPIYDVTNDFSVYGLLGYGYTHAEKYDGHVPAPANEIGDTIVSTGSFQWGLGASYDINEKWTLFADYVWMLHNKSIPPQKLYNYDPPKRWHKLSIDNINIGLLYHF</sequence>
<proteinExistence type="predicted"/>
<dbReference type="Proteomes" id="UP000008633">
    <property type="component" value="Chromosome"/>
</dbReference>
<dbReference type="AlphaFoldDB" id="E6X1C0"/>
<keyword evidence="5" id="KW-1185">Reference proteome</keyword>
<dbReference type="HOGENOM" id="CLU_1282109_0_0_7"/>
<evidence type="ECO:0000256" key="2">
    <source>
        <dbReference type="SAM" id="SignalP"/>
    </source>
</evidence>
<evidence type="ECO:0000256" key="1">
    <source>
        <dbReference type="ARBA" id="ARBA00022729"/>
    </source>
</evidence>
<evidence type="ECO:0000313" key="5">
    <source>
        <dbReference type="Proteomes" id="UP000008633"/>
    </source>
</evidence>
<dbReference type="SUPFAM" id="SSF56925">
    <property type="entry name" value="OMPA-like"/>
    <property type="match status" value="1"/>
</dbReference>
<dbReference type="KEGG" id="nsa:Nitsa_1736"/>
<reference evidence="4 5" key="1">
    <citation type="journal article" date="2011" name="Stand. Genomic Sci.">
        <title>Complete genome sequence of Nitratifractor salsuginis type strain (E9I37-1).</title>
        <authorList>
            <person name="Anderson I."/>
            <person name="Sikorski J."/>
            <person name="Zeytun A."/>
            <person name="Nolan M."/>
            <person name="Lapidus A."/>
            <person name="Lucas S."/>
            <person name="Hammon N."/>
            <person name="Deshpande S."/>
            <person name="Cheng J.F."/>
            <person name="Tapia R."/>
            <person name="Han C."/>
            <person name="Goodwin L."/>
            <person name="Pitluck S."/>
            <person name="Liolios K."/>
            <person name="Pagani I."/>
            <person name="Ivanova N."/>
            <person name="Huntemann M."/>
            <person name="Mavromatis K."/>
            <person name="Ovchinikova G."/>
            <person name="Pati A."/>
            <person name="Chen A."/>
            <person name="Palaniappan K."/>
            <person name="Land M."/>
            <person name="Hauser L."/>
            <person name="Brambilla E.M."/>
            <person name="Ngatchou-Djao O.D."/>
            <person name="Rohde M."/>
            <person name="Tindall B.J."/>
            <person name="Goker M."/>
            <person name="Detter J.C."/>
            <person name="Woyke T."/>
            <person name="Bristow J."/>
            <person name="Eisen J.A."/>
            <person name="Markowitz V."/>
            <person name="Hugenholtz P."/>
            <person name="Klenk H.P."/>
            <person name="Kyrpides N.C."/>
        </authorList>
    </citation>
    <scope>NUCLEOTIDE SEQUENCE [LARGE SCALE GENOMIC DNA]</scope>
    <source>
        <strain evidence="5">DSM 16511 / JCM 12458 / E9I37-1</strain>
    </source>
</reference>
<gene>
    <name evidence="4" type="ordered locus">Nitsa_1736</name>
</gene>
<organism evidence="4 5">
    <name type="scientific">Nitratifractor salsuginis (strain DSM 16511 / JCM 12458 / E9I37-1)</name>
    <dbReference type="NCBI Taxonomy" id="749222"/>
    <lineage>
        <taxon>Bacteria</taxon>
        <taxon>Pseudomonadati</taxon>
        <taxon>Campylobacterota</taxon>
        <taxon>Epsilonproteobacteria</taxon>
        <taxon>Campylobacterales</taxon>
        <taxon>Sulfurovaceae</taxon>
        <taxon>Nitratifractor</taxon>
    </lineage>
</organism>
<feature type="domain" description="Outer membrane protein beta-barrel" evidence="3">
    <location>
        <begin position="39"/>
        <end position="215"/>
    </location>
</feature>
<dbReference type="InterPro" id="IPR027385">
    <property type="entry name" value="Beta-barrel_OMP"/>
</dbReference>
<dbReference type="Pfam" id="PF13505">
    <property type="entry name" value="OMP_b-brl"/>
    <property type="match status" value="1"/>
</dbReference>
<evidence type="ECO:0000313" key="4">
    <source>
        <dbReference type="EMBL" id="ADV46982.1"/>
    </source>
</evidence>
<dbReference type="eggNOG" id="COG3637">
    <property type="taxonomic scope" value="Bacteria"/>
</dbReference>
<dbReference type="OrthoDB" id="6386495at2"/>
<dbReference type="STRING" id="749222.Nitsa_1736"/>
<keyword evidence="1 2" id="KW-0732">Signal</keyword>
<reference evidence="5" key="2">
    <citation type="submission" date="2011-01" db="EMBL/GenBank/DDBJ databases">
        <title>The complete genome of Nitratifractor salsuginis DSM 16511.</title>
        <authorList>
            <consortium name="US DOE Joint Genome Institute (JGI-PGF)"/>
            <person name="Lucas S."/>
            <person name="Copeland A."/>
            <person name="Lapidus A."/>
            <person name="Bruce D."/>
            <person name="Goodwin L."/>
            <person name="Pitluck S."/>
            <person name="Kyrpides N."/>
            <person name="Mavromatis K."/>
            <person name="Ivanova N."/>
            <person name="Mikhailova N."/>
            <person name="Zeytun A."/>
            <person name="Detter J.C."/>
            <person name="Tapia R."/>
            <person name="Han C."/>
            <person name="Land M."/>
            <person name="Hauser L."/>
            <person name="Markowitz V."/>
            <person name="Cheng J.-F."/>
            <person name="Hugenholtz P."/>
            <person name="Woyke T."/>
            <person name="Wu D."/>
            <person name="Tindall B."/>
            <person name="Schuetze A."/>
            <person name="Brambilla E."/>
            <person name="Klenk H.-P."/>
            <person name="Eisen J.A."/>
        </authorList>
    </citation>
    <scope>NUCLEOTIDE SEQUENCE [LARGE SCALE GENOMIC DNA]</scope>
    <source>
        <strain evidence="5">DSM 16511 / JCM 12458 / E9I37-1</strain>
    </source>
</reference>
<dbReference type="InterPro" id="IPR011250">
    <property type="entry name" value="OMP/PagP_B-barrel"/>
</dbReference>
<dbReference type="Gene3D" id="2.40.160.20">
    <property type="match status" value="1"/>
</dbReference>
<dbReference type="EMBL" id="CP002452">
    <property type="protein sequence ID" value="ADV46982.1"/>
    <property type="molecule type" value="Genomic_DNA"/>
</dbReference>
<evidence type="ECO:0000259" key="3">
    <source>
        <dbReference type="Pfam" id="PF13505"/>
    </source>
</evidence>
<dbReference type="RefSeq" id="WP_013554667.1">
    <property type="nucleotide sequence ID" value="NC_014935.1"/>
</dbReference>
<feature type="signal peptide" evidence="2">
    <location>
        <begin position="1"/>
        <end position="26"/>
    </location>
</feature>
<protein>
    <recommendedName>
        <fullName evidence="3">Outer membrane protein beta-barrel domain-containing protein</fullName>
    </recommendedName>
</protein>
<name>E6X1C0_NITSE</name>
<feature type="chain" id="PRO_5003214774" description="Outer membrane protein beta-barrel domain-containing protein" evidence="2">
    <location>
        <begin position="27"/>
        <end position="215"/>
    </location>
</feature>
<accession>E6X1C0</accession>